<feature type="transmembrane region" description="Helical" evidence="8">
    <location>
        <begin position="162"/>
        <end position="181"/>
    </location>
</feature>
<dbReference type="PROSITE" id="PS50850">
    <property type="entry name" value="MFS"/>
    <property type="match status" value="1"/>
</dbReference>
<organism evidence="10 11">
    <name type="scientific">Bradyrhizobium algeriense</name>
    <dbReference type="NCBI Taxonomy" id="634784"/>
    <lineage>
        <taxon>Bacteria</taxon>
        <taxon>Pseudomonadati</taxon>
        <taxon>Pseudomonadota</taxon>
        <taxon>Alphaproteobacteria</taxon>
        <taxon>Hyphomicrobiales</taxon>
        <taxon>Nitrobacteraceae</taxon>
        <taxon>Bradyrhizobium</taxon>
    </lineage>
</organism>
<dbReference type="InterPro" id="IPR020846">
    <property type="entry name" value="MFS_dom"/>
</dbReference>
<evidence type="ECO:0000256" key="5">
    <source>
        <dbReference type="ARBA" id="ARBA00022692"/>
    </source>
</evidence>
<feature type="transmembrane region" description="Helical" evidence="8">
    <location>
        <begin position="71"/>
        <end position="89"/>
    </location>
</feature>
<evidence type="ECO:0000256" key="7">
    <source>
        <dbReference type="ARBA" id="ARBA00023136"/>
    </source>
</evidence>
<keyword evidence="7 8" id="KW-0472">Membrane</keyword>
<evidence type="ECO:0000313" key="10">
    <source>
        <dbReference type="EMBL" id="MEH2557555.1"/>
    </source>
</evidence>
<keyword evidence="2" id="KW-0813">Transport</keyword>
<reference evidence="10 11" key="1">
    <citation type="submission" date="2024-02" db="EMBL/GenBank/DDBJ databases">
        <title>Adaptive strategies in a cosmopolitan and abundant soil bacterium.</title>
        <authorList>
            <person name="Carini P."/>
        </authorList>
    </citation>
    <scope>NUCLEOTIDE SEQUENCE [LARGE SCALE GENOMIC DNA]</scope>
    <source>
        <strain evidence="10 11">AZCC 1608</strain>
    </source>
</reference>
<keyword evidence="4" id="KW-0997">Cell inner membrane</keyword>
<evidence type="ECO:0000256" key="4">
    <source>
        <dbReference type="ARBA" id="ARBA00022519"/>
    </source>
</evidence>
<evidence type="ECO:0000256" key="6">
    <source>
        <dbReference type="ARBA" id="ARBA00022989"/>
    </source>
</evidence>
<comment type="caution">
    <text evidence="10">The sequence shown here is derived from an EMBL/GenBank/DDBJ whole genome shotgun (WGS) entry which is preliminary data.</text>
</comment>
<protein>
    <submittedName>
        <fullName evidence="10">PPP family 3-phenylpropionic acid transporter</fullName>
    </submittedName>
</protein>
<name>A0ABU8BGG0_9BRAD</name>
<proteinExistence type="predicted"/>
<feature type="transmembrane region" description="Helical" evidence="8">
    <location>
        <begin position="364"/>
        <end position="384"/>
    </location>
</feature>
<feature type="transmembrane region" description="Helical" evidence="8">
    <location>
        <begin position="39"/>
        <end position="59"/>
    </location>
</feature>
<dbReference type="SUPFAM" id="SSF103473">
    <property type="entry name" value="MFS general substrate transporter"/>
    <property type="match status" value="1"/>
</dbReference>
<feature type="transmembrane region" description="Helical" evidence="8">
    <location>
        <begin position="7"/>
        <end position="27"/>
    </location>
</feature>
<dbReference type="Gene3D" id="1.20.1250.20">
    <property type="entry name" value="MFS general substrate transporter like domains"/>
    <property type="match status" value="2"/>
</dbReference>
<keyword evidence="11" id="KW-1185">Reference proteome</keyword>
<dbReference type="EMBL" id="JAZHRV010000001">
    <property type="protein sequence ID" value="MEH2557555.1"/>
    <property type="molecule type" value="Genomic_DNA"/>
</dbReference>
<dbReference type="InterPro" id="IPR024989">
    <property type="entry name" value="MFS_assoc_dom"/>
</dbReference>
<dbReference type="PANTHER" id="PTHR23522:SF10">
    <property type="entry name" value="3-PHENYLPROPIONIC ACID TRANSPORTER-RELATED"/>
    <property type="match status" value="1"/>
</dbReference>
<feature type="transmembrane region" description="Helical" evidence="8">
    <location>
        <begin position="296"/>
        <end position="316"/>
    </location>
</feature>
<accession>A0ABU8BGG0</accession>
<feature type="transmembrane region" description="Helical" evidence="8">
    <location>
        <begin position="135"/>
        <end position="156"/>
    </location>
</feature>
<evidence type="ECO:0000256" key="1">
    <source>
        <dbReference type="ARBA" id="ARBA00004429"/>
    </source>
</evidence>
<dbReference type="InterPro" id="IPR036259">
    <property type="entry name" value="MFS_trans_sf"/>
</dbReference>
<dbReference type="NCBIfam" id="NF037955">
    <property type="entry name" value="mfs"/>
    <property type="match status" value="1"/>
</dbReference>
<feature type="transmembrane region" description="Helical" evidence="8">
    <location>
        <begin position="337"/>
        <end position="358"/>
    </location>
</feature>
<dbReference type="InterPro" id="IPR026032">
    <property type="entry name" value="HcaT-like"/>
</dbReference>
<evidence type="ECO:0000259" key="9">
    <source>
        <dbReference type="PROSITE" id="PS50850"/>
    </source>
</evidence>
<dbReference type="RefSeq" id="WP_334483876.1">
    <property type="nucleotide sequence ID" value="NZ_JAZHRV010000001.1"/>
</dbReference>
<evidence type="ECO:0000313" key="11">
    <source>
        <dbReference type="Proteomes" id="UP001364224"/>
    </source>
</evidence>
<keyword evidence="6 8" id="KW-1133">Transmembrane helix</keyword>
<dbReference type="PANTHER" id="PTHR23522">
    <property type="entry name" value="BLL5896 PROTEIN"/>
    <property type="match status" value="1"/>
</dbReference>
<dbReference type="Pfam" id="PF12832">
    <property type="entry name" value="MFS_1_like"/>
    <property type="match status" value="1"/>
</dbReference>
<dbReference type="Proteomes" id="UP001364224">
    <property type="component" value="Unassembled WGS sequence"/>
</dbReference>
<evidence type="ECO:0000256" key="2">
    <source>
        <dbReference type="ARBA" id="ARBA00022448"/>
    </source>
</evidence>
<dbReference type="PIRSF" id="PIRSF004925">
    <property type="entry name" value="HcaT"/>
    <property type="match status" value="1"/>
</dbReference>
<gene>
    <name evidence="10" type="ORF">V1286_005084</name>
</gene>
<keyword evidence="5 8" id="KW-0812">Transmembrane</keyword>
<keyword evidence="3" id="KW-1003">Cell membrane</keyword>
<evidence type="ECO:0000256" key="3">
    <source>
        <dbReference type="ARBA" id="ARBA00022475"/>
    </source>
</evidence>
<evidence type="ECO:0000256" key="8">
    <source>
        <dbReference type="SAM" id="Phobius"/>
    </source>
</evidence>
<feature type="domain" description="Major facilitator superfamily (MFS) profile" evidence="9">
    <location>
        <begin position="1"/>
        <end position="387"/>
    </location>
</feature>
<sequence length="394" mass="41333">MRISAPVAYILLYAALYAAFGVASPFWPRFFEMRGLSPQEIGIVLAAAMVTRLLAGPMVGMLADRAGSLRFALAVCTALAAASAAALLWAHSFALLLFIAVLQAASLAPTTSLADALSVNAARPRLAGKEFEYGWIRGSASLAFIFGTLTAGQLISRTDVTPIIWMNLSFLVVAAPSTALLPPVTPPSSPLTRGSSVIGELGELLRIPRFRTMILVTSSVYGSHATHDAFAVIWWSAAGIEPWTISILWSEAVAAEVVVFFLVGPVLLHRLGAWGAAVLAAAAGIVRWSVAGVTTSVLALSIIQPLHGFTFALLHLASMRVMQTLVPARLAGTGQSIYAFGSGCLTAVLTLLSGILYAKFGGAAFLPMALLCAVALPLAWLGFADERNRSVGVL</sequence>
<comment type="subcellular location">
    <subcellularLocation>
        <location evidence="1">Cell inner membrane</location>
        <topology evidence="1">Multi-pass membrane protein</topology>
    </subcellularLocation>
</comment>